<dbReference type="GeneID" id="92039230"/>
<protein>
    <recommendedName>
        <fullName evidence="3">NAD-dependent epimerase/dehydratase domain-containing protein</fullName>
    </recommendedName>
</protein>
<dbReference type="PANTHER" id="PTHR48079">
    <property type="entry name" value="PROTEIN YEEZ"/>
    <property type="match status" value="1"/>
</dbReference>
<proteinExistence type="predicted"/>
<dbReference type="SUPFAM" id="SSF51735">
    <property type="entry name" value="NAD(P)-binding Rossmann-fold domains"/>
    <property type="match status" value="1"/>
</dbReference>
<dbReference type="Proteomes" id="UP001433268">
    <property type="component" value="Unassembled WGS sequence"/>
</dbReference>
<dbReference type="EMBL" id="JAQQWN010000003">
    <property type="protein sequence ID" value="KAK8091494.1"/>
    <property type="molecule type" value="Genomic_DNA"/>
</dbReference>
<evidence type="ECO:0000313" key="2">
    <source>
        <dbReference type="Proteomes" id="UP001433268"/>
    </source>
</evidence>
<dbReference type="InterPro" id="IPR051783">
    <property type="entry name" value="NAD(P)-dependent_oxidoreduct"/>
</dbReference>
<sequence length="445" mass="48313">MSSSSSSSYPKILLTGATGYVGGTVLHRLLTSPEASIRALPKVSVLVRGEERVDELLRTYGRDRVLPILFRNYDETELIEMLASQHDIVINAGSGFHPASAEAMVRGLRQRSRQQQRNTTAKPWMLHTSGCSNVSDRPLTGEAFPDRELHDADGTTVYDFEKAENEREWYPQRASELAVLGHPAVSGPSPEVGAVSIQAPCIFGEGEGLFQRAGLMVPIMMRYVVEKGYGFQLGDGTGVIDYVHVADLADLYVRCVRDIVENAAQNLPSGARGIVFPTAGRVYMRDIAQGCLDAAFAAGVLPRGGDGVMTPLRKYIRQVDLQEAATTTAGNVVVAEVGWAGHRATKGTVARERLGWAPVHAAEAWAQDFVDELRHVVAGKRTVTIDSCIAEKEMLPHLEGGGGSAPLRCTFERATCLTLNNIVGEWSGISVLRTTIGRRRFVALL</sequence>
<keyword evidence="2" id="KW-1185">Reference proteome</keyword>
<comment type="caution">
    <text evidence="1">The sequence shown here is derived from an EMBL/GenBank/DDBJ whole genome shotgun (WGS) entry which is preliminary data.</text>
</comment>
<dbReference type="RefSeq" id="XP_066673466.1">
    <property type="nucleotide sequence ID" value="XM_066806170.1"/>
</dbReference>
<name>A0ABR1X7P5_9PEZI</name>
<evidence type="ECO:0000313" key="1">
    <source>
        <dbReference type="EMBL" id="KAK8091494.1"/>
    </source>
</evidence>
<dbReference type="PANTHER" id="PTHR48079:SF6">
    <property type="entry name" value="NAD(P)-BINDING DOMAIN-CONTAINING PROTEIN-RELATED"/>
    <property type="match status" value="1"/>
</dbReference>
<evidence type="ECO:0008006" key="3">
    <source>
        <dbReference type="Google" id="ProtNLM"/>
    </source>
</evidence>
<dbReference type="Gene3D" id="3.40.50.720">
    <property type="entry name" value="NAD(P)-binding Rossmann-like Domain"/>
    <property type="match status" value="1"/>
</dbReference>
<accession>A0ABR1X7P5</accession>
<reference evidence="1 2" key="1">
    <citation type="submission" date="2023-01" db="EMBL/GenBank/DDBJ databases">
        <title>Analysis of 21 Apiospora genomes using comparative genomics revels a genus with tremendous synthesis potential of carbohydrate active enzymes and secondary metabolites.</title>
        <authorList>
            <person name="Sorensen T."/>
        </authorList>
    </citation>
    <scope>NUCLEOTIDE SEQUENCE [LARGE SCALE GENOMIC DNA]</scope>
    <source>
        <strain evidence="1 2">CBS 114990</strain>
    </source>
</reference>
<gene>
    <name evidence="1" type="ORF">PG997_001855</name>
</gene>
<organism evidence="1 2">
    <name type="scientific">Apiospora hydei</name>
    <dbReference type="NCBI Taxonomy" id="1337664"/>
    <lineage>
        <taxon>Eukaryota</taxon>
        <taxon>Fungi</taxon>
        <taxon>Dikarya</taxon>
        <taxon>Ascomycota</taxon>
        <taxon>Pezizomycotina</taxon>
        <taxon>Sordariomycetes</taxon>
        <taxon>Xylariomycetidae</taxon>
        <taxon>Amphisphaeriales</taxon>
        <taxon>Apiosporaceae</taxon>
        <taxon>Apiospora</taxon>
    </lineage>
</organism>
<dbReference type="InterPro" id="IPR036291">
    <property type="entry name" value="NAD(P)-bd_dom_sf"/>
</dbReference>